<dbReference type="AlphaFoldDB" id="A0A1X2IN47"/>
<dbReference type="EMBL" id="MCGE01000007">
    <property type="protein sequence ID" value="ORZ19443.1"/>
    <property type="molecule type" value="Genomic_DNA"/>
</dbReference>
<evidence type="ECO:0000256" key="1">
    <source>
        <dbReference type="SAM" id="Phobius"/>
    </source>
</evidence>
<proteinExistence type="predicted"/>
<comment type="caution">
    <text evidence="2">The sequence shown here is derived from an EMBL/GenBank/DDBJ whole genome shotgun (WGS) entry which is preliminary data.</text>
</comment>
<dbReference type="Proteomes" id="UP000193560">
    <property type="component" value="Unassembled WGS sequence"/>
</dbReference>
<accession>A0A1X2IN47</accession>
<feature type="transmembrane region" description="Helical" evidence="1">
    <location>
        <begin position="20"/>
        <end position="42"/>
    </location>
</feature>
<evidence type="ECO:0000313" key="3">
    <source>
        <dbReference type="Proteomes" id="UP000193560"/>
    </source>
</evidence>
<name>A0A1X2IN47_9FUNG</name>
<reference evidence="2 3" key="1">
    <citation type="submission" date="2016-07" db="EMBL/GenBank/DDBJ databases">
        <title>Pervasive Adenine N6-methylation of Active Genes in Fungi.</title>
        <authorList>
            <consortium name="DOE Joint Genome Institute"/>
            <person name="Mondo S.J."/>
            <person name="Dannebaum R.O."/>
            <person name="Kuo R.C."/>
            <person name="Labutti K."/>
            <person name="Haridas S."/>
            <person name="Kuo A."/>
            <person name="Salamov A."/>
            <person name="Ahrendt S.R."/>
            <person name="Lipzen A."/>
            <person name="Sullivan W."/>
            <person name="Andreopoulos W.B."/>
            <person name="Clum A."/>
            <person name="Lindquist E."/>
            <person name="Daum C."/>
            <person name="Ramamoorthy G.K."/>
            <person name="Gryganskyi A."/>
            <person name="Culley D."/>
            <person name="Magnuson J.K."/>
            <person name="James T.Y."/>
            <person name="O'Malley M.A."/>
            <person name="Stajich J.E."/>
            <person name="Spatafora J.W."/>
            <person name="Visel A."/>
            <person name="Grigoriev I.V."/>
        </authorList>
    </citation>
    <scope>NUCLEOTIDE SEQUENCE [LARGE SCALE GENOMIC DNA]</scope>
    <source>
        <strain evidence="2 3">NRRL 1336</strain>
    </source>
</reference>
<gene>
    <name evidence="2" type="ORF">BCR42DRAFT_390110</name>
</gene>
<evidence type="ECO:0000313" key="2">
    <source>
        <dbReference type="EMBL" id="ORZ19443.1"/>
    </source>
</evidence>
<organism evidence="2 3">
    <name type="scientific">Absidia repens</name>
    <dbReference type="NCBI Taxonomy" id="90262"/>
    <lineage>
        <taxon>Eukaryota</taxon>
        <taxon>Fungi</taxon>
        <taxon>Fungi incertae sedis</taxon>
        <taxon>Mucoromycota</taxon>
        <taxon>Mucoromycotina</taxon>
        <taxon>Mucoromycetes</taxon>
        <taxon>Mucorales</taxon>
        <taxon>Cunninghamellaceae</taxon>
        <taxon>Absidia</taxon>
    </lineage>
</organism>
<protein>
    <submittedName>
        <fullName evidence="2">Uncharacterized protein</fullName>
    </submittedName>
</protein>
<keyword evidence="1" id="KW-0472">Membrane</keyword>
<sequence>MQSYPRFLGIKQNVLVRLVSVPFFVVEIFAMIGRVACTHHLLKFVKTKCERMRLKKTVFIFEYNMYFWVKMHEVYRTVSTSMSIKLIICAWILPICSNPDRCSTTGQDFEQSQFALPTFNTKRSHGS</sequence>
<keyword evidence="1" id="KW-1133">Transmembrane helix</keyword>
<keyword evidence="3" id="KW-1185">Reference proteome</keyword>
<keyword evidence="1" id="KW-0812">Transmembrane</keyword>